<dbReference type="InterPro" id="IPR000312">
    <property type="entry name" value="Glycosyl_Trfase_fam3"/>
</dbReference>
<dbReference type="GO" id="GO:0009032">
    <property type="term" value="F:thymidine phosphorylase activity"/>
    <property type="evidence" value="ECO:0007669"/>
    <property type="project" value="UniProtKB-UniRule"/>
</dbReference>
<reference evidence="7" key="1">
    <citation type="submission" date="2017-06" db="EMBL/GenBank/DDBJ databases">
        <authorList>
            <person name="Varghese N."/>
            <person name="Submissions S."/>
        </authorList>
    </citation>
    <scope>NUCLEOTIDE SEQUENCE [LARGE SCALE GENOMIC DNA]</scope>
    <source>
        <strain evidence="7">LNB2</strain>
    </source>
</reference>
<dbReference type="GO" id="GO:0006206">
    <property type="term" value="P:pyrimidine nucleobase metabolic process"/>
    <property type="evidence" value="ECO:0007669"/>
    <property type="project" value="InterPro"/>
</dbReference>
<gene>
    <name evidence="6" type="ORF">SAMN06295912_14810</name>
</gene>
<accession>A0A239KBG8</accession>
<dbReference type="Gene3D" id="1.20.970.50">
    <property type="match status" value="1"/>
</dbReference>
<dbReference type="Pfam" id="PF07831">
    <property type="entry name" value="PYNP_C"/>
    <property type="match status" value="1"/>
</dbReference>
<dbReference type="InterPro" id="IPR017872">
    <property type="entry name" value="Pyrmidine_PPase_CS"/>
</dbReference>
<dbReference type="SUPFAM" id="SSF52418">
    <property type="entry name" value="Nucleoside phosphorylase/phosphoribosyltransferase catalytic domain"/>
    <property type="match status" value="1"/>
</dbReference>
<dbReference type="Pfam" id="PF02885">
    <property type="entry name" value="Glycos_trans_3N"/>
    <property type="match status" value="1"/>
</dbReference>
<keyword evidence="2 4" id="KW-0808">Transferase</keyword>
<dbReference type="SUPFAM" id="SSF47648">
    <property type="entry name" value="Nucleoside phosphorylase/phosphoribosyltransferase N-terminal domain"/>
    <property type="match status" value="1"/>
</dbReference>
<dbReference type="PANTHER" id="PTHR10515">
    <property type="entry name" value="THYMIDINE PHOSPHORYLASE"/>
    <property type="match status" value="1"/>
</dbReference>
<dbReference type="GO" id="GO:0006213">
    <property type="term" value="P:pyrimidine nucleoside metabolic process"/>
    <property type="evidence" value="ECO:0007669"/>
    <property type="project" value="InterPro"/>
</dbReference>
<dbReference type="Gene3D" id="3.40.1030.10">
    <property type="entry name" value="Nucleoside phosphorylase/phosphoribosyltransferase catalytic domain"/>
    <property type="match status" value="1"/>
</dbReference>
<dbReference type="InterPro" id="IPR000053">
    <property type="entry name" value="Thymidine/pyrmidine_PPase"/>
</dbReference>
<dbReference type="Gene3D" id="3.90.1170.30">
    <property type="entry name" value="Pyrimidine nucleoside phosphorylase-like, C-terminal domain"/>
    <property type="match status" value="1"/>
</dbReference>
<keyword evidence="7" id="KW-1185">Reference proteome</keyword>
<dbReference type="GO" id="GO:0004645">
    <property type="term" value="F:1,4-alpha-oligoglucan phosphorylase activity"/>
    <property type="evidence" value="ECO:0007669"/>
    <property type="project" value="InterPro"/>
</dbReference>
<name>A0A239KBG8_9SPHN</name>
<comment type="similarity">
    <text evidence="4">Belongs to the thymidine/pyrimidine-nucleoside phosphorylase family. Type 2 subfamily.</text>
</comment>
<dbReference type="InterPro" id="IPR017459">
    <property type="entry name" value="Glycosyl_Trfase_fam3_N_dom"/>
</dbReference>
<comment type="catalytic activity">
    <reaction evidence="3 4">
        <text>thymidine + phosphate = 2-deoxy-alpha-D-ribose 1-phosphate + thymine</text>
        <dbReference type="Rhea" id="RHEA:16037"/>
        <dbReference type="ChEBI" id="CHEBI:17748"/>
        <dbReference type="ChEBI" id="CHEBI:17821"/>
        <dbReference type="ChEBI" id="CHEBI:43474"/>
        <dbReference type="ChEBI" id="CHEBI:57259"/>
        <dbReference type="EC" id="2.4.2.4"/>
    </reaction>
</comment>
<dbReference type="PROSITE" id="PS00647">
    <property type="entry name" value="THYMID_PHOSPHORYLASE"/>
    <property type="match status" value="1"/>
</dbReference>
<evidence type="ECO:0000313" key="7">
    <source>
        <dbReference type="Proteomes" id="UP000198281"/>
    </source>
</evidence>
<dbReference type="InterPro" id="IPR036320">
    <property type="entry name" value="Glycosyl_Trfase_fam3_N_dom_sf"/>
</dbReference>
<evidence type="ECO:0000256" key="2">
    <source>
        <dbReference type="ARBA" id="ARBA00022679"/>
    </source>
</evidence>
<dbReference type="InterPro" id="IPR036566">
    <property type="entry name" value="PYNP-like_C_sf"/>
</dbReference>
<feature type="domain" description="Pyrimidine nucleoside phosphorylase C-terminal" evidence="5">
    <location>
        <begin position="452"/>
        <end position="519"/>
    </location>
</feature>
<keyword evidence="1 4" id="KW-0328">Glycosyltransferase</keyword>
<dbReference type="InterPro" id="IPR013466">
    <property type="entry name" value="Thymidine/AMP_Pase"/>
</dbReference>
<evidence type="ECO:0000256" key="3">
    <source>
        <dbReference type="ARBA" id="ARBA00048550"/>
    </source>
</evidence>
<dbReference type="InterPro" id="IPR035902">
    <property type="entry name" value="Nuc_phospho_transferase"/>
</dbReference>
<dbReference type="AlphaFoldDB" id="A0A239KBG8"/>
<dbReference type="PANTHER" id="PTHR10515:SF0">
    <property type="entry name" value="THYMIDINE PHOSPHORYLASE"/>
    <property type="match status" value="1"/>
</dbReference>
<dbReference type="GO" id="GO:0005829">
    <property type="term" value="C:cytosol"/>
    <property type="evidence" value="ECO:0007669"/>
    <property type="project" value="TreeGrafter"/>
</dbReference>
<dbReference type="SUPFAM" id="SSF54680">
    <property type="entry name" value="Pyrimidine nucleoside phosphorylase C-terminal domain"/>
    <property type="match status" value="1"/>
</dbReference>
<dbReference type="NCBIfam" id="TIGR02645">
    <property type="entry name" value="ARCH_P_rylase"/>
    <property type="match status" value="1"/>
</dbReference>
<dbReference type="InterPro" id="IPR028579">
    <property type="entry name" value="Thym_Pase_Put"/>
</dbReference>
<protein>
    <recommendedName>
        <fullName evidence="4">Putative thymidine phosphorylase</fullName>
        <ecNumber evidence="4">2.4.2.4</ecNumber>
    </recommendedName>
    <alternativeName>
        <fullName evidence="4">TdRPase</fullName>
    </alternativeName>
</protein>
<dbReference type="Pfam" id="PF00591">
    <property type="entry name" value="Glycos_transf_3"/>
    <property type="match status" value="1"/>
</dbReference>
<dbReference type="HAMAP" id="MF_00703">
    <property type="entry name" value="Thymid_phosp_2"/>
    <property type="match status" value="1"/>
</dbReference>
<dbReference type="EMBL" id="FZOS01000048">
    <property type="protein sequence ID" value="SNT14444.1"/>
    <property type="molecule type" value="Genomic_DNA"/>
</dbReference>
<evidence type="ECO:0000313" key="6">
    <source>
        <dbReference type="EMBL" id="SNT14444.1"/>
    </source>
</evidence>
<dbReference type="SMART" id="SM00941">
    <property type="entry name" value="PYNP_C"/>
    <property type="match status" value="1"/>
</dbReference>
<proteinExistence type="inferred from homology"/>
<sequence>MIEDQRGDLIGAQSALQDLGVSGQIEPSFARARRLHLHTHHELVAVMRTDSPVCHAEGLAAHTQVYIRNGSQPIAATLYQVDGEFLAGDEIGLSEAAWKALGAEEGAILQVGHAPPLESIACVRQRIYGHRLDAAALSHIVEDVVAGRYTDVHLAAFLTATAALPLDDDETYFLTKAMVDAGDRLSWPSEIVVDKHSVGGLPGNRTTPIIVAIAAVCGLTMPKTSSRAITSPAGTADTMETLTQVDLDLEAMQRVVASEGGCLAWGGAVRLSPADDIFISVERALDIDTEGQLIASVLSKKIAAGATHVVLDIPVGPTAKVRSAAAADRLAATLSAVAARFGIVTYCVQTDGTQPVGRAIGPALEAREVIAVLTGDPDAPMDLRDRACILAGVLLEIGEAAAAGTGRALAERTLADGSAWQKFQRICDAQGGMRTPPTARLTHPIAATHSGRVTHIDNRRIARLAKLAGAPDVPAAGMRLHVSLGDDIIAGQPLLTLHAQSQGEMAYALTYAASNPDMIVIVP</sequence>
<dbReference type="Proteomes" id="UP000198281">
    <property type="component" value="Unassembled WGS sequence"/>
</dbReference>
<organism evidence="6 7">
    <name type="scientific">Edaphosphingomonas laterariae</name>
    <dbReference type="NCBI Taxonomy" id="861865"/>
    <lineage>
        <taxon>Bacteria</taxon>
        <taxon>Pseudomonadati</taxon>
        <taxon>Pseudomonadota</taxon>
        <taxon>Alphaproteobacteria</taxon>
        <taxon>Sphingomonadales</taxon>
        <taxon>Rhizorhabdaceae</taxon>
        <taxon>Edaphosphingomonas</taxon>
    </lineage>
</organism>
<dbReference type="EC" id="2.4.2.4" evidence="4"/>
<dbReference type="InterPro" id="IPR013102">
    <property type="entry name" value="PYNP_C"/>
</dbReference>
<evidence type="ECO:0000256" key="1">
    <source>
        <dbReference type="ARBA" id="ARBA00022676"/>
    </source>
</evidence>
<dbReference type="NCBIfam" id="NF003338">
    <property type="entry name" value="PRK04350.1"/>
    <property type="match status" value="1"/>
</dbReference>
<evidence type="ECO:0000259" key="5">
    <source>
        <dbReference type="SMART" id="SM00941"/>
    </source>
</evidence>
<evidence type="ECO:0000256" key="4">
    <source>
        <dbReference type="HAMAP-Rule" id="MF_00703"/>
    </source>
</evidence>